<comment type="caution">
    <text evidence="2">The sequence shown here is derived from an EMBL/GenBank/DDBJ whole genome shotgun (WGS) entry which is preliminary data.</text>
</comment>
<evidence type="ECO:0000313" key="2">
    <source>
        <dbReference type="EMBL" id="KAK0659174.1"/>
    </source>
</evidence>
<evidence type="ECO:0000256" key="1">
    <source>
        <dbReference type="SAM" id="MobiDB-lite"/>
    </source>
</evidence>
<accession>A0AA39YV23</accession>
<sequence length="439" mass="50362">MTFPSQEPAQRILVHRGPSLIPPSLSPNVWAPAHQASTSLRSLPHAFWDIWSITELPASLLLPFRRSEPFLLPIGAPEQTTRSLFLTARSPFIITFEKYYSIEHPFSKVGRPQRHKPPSPPPAPAPRKTQIRIPRRLRITTSKGLPTTRSRVSACISLPPTHRIFRCVCYQPGVLLAVCLYTFFAYLPSRDIVRHARTPHTEVTSSAWERTEQTERSLGIPPLSVPIDWREISHIQRLFLLHRRKDLHSIPISNTRPPYFYFGLRLHSPPWLSLSSVPTYRRAFQAFDRDRRHPDTQTPPLIPPCDLLVPEPSSKQPYLQGSRFHYTHLLSASTQSYTTHEGPDPTNQPTNQQSSLDSLLFFEKHKRADITVVSLEREREGCVEKKKKKKKKKGKDLPPVTNEPRGADPVIFGLRRAQICLARPEQHCKTRRLFLHAGW</sequence>
<feature type="region of interest" description="Disordered" evidence="1">
    <location>
        <begin position="108"/>
        <end position="129"/>
    </location>
</feature>
<dbReference type="Proteomes" id="UP001174997">
    <property type="component" value="Unassembled WGS sequence"/>
</dbReference>
<feature type="region of interest" description="Disordered" evidence="1">
    <location>
        <begin position="334"/>
        <end position="353"/>
    </location>
</feature>
<protein>
    <submittedName>
        <fullName evidence="2">Uncharacterized protein</fullName>
    </submittedName>
</protein>
<organism evidence="2 3">
    <name type="scientific">Cercophora samala</name>
    <dbReference type="NCBI Taxonomy" id="330535"/>
    <lineage>
        <taxon>Eukaryota</taxon>
        <taxon>Fungi</taxon>
        <taxon>Dikarya</taxon>
        <taxon>Ascomycota</taxon>
        <taxon>Pezizomycotina</taxon>
        <taxon>Sordariomycetes</taxon>
        <taxon>Sordariomycetidae</taxon>
        <taxon>Sordariales</taxon>
        <taxon>Lasiosphaeriaceae</taxon>
        <taxon>Cercophora</taxon>
    </lineage>
</organism>
<evidence type="ECO:0000313" key="3">
    <source>
        <dbReference type="Proteomes" id="UP001174997"/>
    </source>
</evidence>
<feature type="compositionally biased region" description="Basic residues" evidence="1">
    <location>
        <begin position="385"/>
        <end position="394"/>
    </location>
</feature>
<dbReference type="EMBL" id="JAULSY010000188">
    <property type="protein sequence ID" value="KAK0659174.1"/>
    <property type="molecule type" value="Genomic_DNA"/>
</dbReference>
<dbReference type="AlphaFoldDB" id="A0AA39YV23"/>
<proteinExistence type="predicted"/>
<name>A0AA39YV23_9PEZI</name>
<feature type="region of interest" description="Disordered" evidence="1">
    <location>
        <begin position="381"/>
        <end position="406"/>
    </location>
</feature>
<keyword evidence="3" id="KW-1185">Reference proteome</keyword>
<gene>
    <name evidence="2" type="ORF">QBC41DRAFT_48082</name>
</gene>
<reference evidence="2" key="1">
    <citation type="submission" date="2023-06" db="EMBL/GenBank/DDBJ databases">
        <title>Genome-scale phylogeny and comparative genomics of the fungal order Sordariales.</title>
        <authorList>
            <consortium name="Lawrence Berkeley National Laboratory"/>
            <person name="Hensen N."/>
            <person name="Bonometti L."/>
            <person name="Westerberg I."/>
            <person name="Brannstrom I.O."/>
            <person name="Guillou S."/>
            <person name="Cros-Aarteil S."/>
            <person name="Calhoun S."/>
            <person name="Haridas S."/>
            <person name="Kuo A."/>
            <person name="Mondo S."/>
            <person name="Pangilinan J."/>
            <person name="Riley R."/>
            <person name="Labutti K."/>
            <person name="Andreopoulos B."/>
            <person name="Lipzen A."/>
            <person name="Chen C."/>
            <person name="Yanf M."/>
            <person name="Daum C."/>
            <person name="Ng V."/>
            <person name="Clum A."/>
            <person name="Steindorff A."/>
            <person name="Ohm R."/>
            <person name="Martin F."/>
            <person name="Silar P."/>
            <person name="Natvig D."/>
            <person name="Lalanne C."/>
            <person name="Gautier V."/>
            <person name="Ament-Velasquez S.L."/>
            <person name="Kruys A."/>
            <person name="Hutchinson M.I."/>
            <person name="Powell A.J."/>
            <person name="Barry K."/>
            <person name="Miller A.N."/>
            <person name="Grigoriev I.V."/>
            <person name="Debuchy R."/>
            <person name="Gladieux P."/>
            <person name="Thoren M.H."/>
            <person name="Johannesson H."/>
        </authorList>
    </citation>
    <scope>NUCLEOTIDE SEQUENCE</scope>
    <source>
        <strain evidence="2">CBS 307.81</strain>
    </source>
</reference>